<dbReference type="Proteomes" id="UP000019494">
    <property type="component" value="Unassembled WGS sequence"/>
</dbReference>
<feature type="active site" evidence="1">
    <location>
        <position position="48"/>
    </location>
</feature>
<reference evidence="3" key="1">
    <citation type="submission" date="2013-08" db="EMBL/GenBank/DDBJ databases">
        <title>Intrasporangium oryzae NRRL B-24470.</title>
        <authorList>
            <person name="Liu H."/>
            <person name="Wang G."/>
        </authorList>
    </citation>
    <scope>NUCLEOTIDE SEQUENCE [LARGE SCALE GENOMIC DNA]</scope>
    <source>
        <strain evidence="3">Q5-1</strain>
    </source>
</reference>
<dbReference type="EMBL" id="AWQS01000003">
    <property type="protein sequence ID" value="EWT07853.1"/>
    <property type="molecule type" value="Genomic_DNA"/>
</dbReference>
<name>W9GSP4_9MICO</name>
<keyword evidence="3" id="KW-1185">Reference proteome</keyword>
<dbReference type="SUPFAM" id="SSF54506">
    <property type="entry name" value="Diaminopimelate epimerase-like"/>
    <property type="match status" value="1"/>
</dbReference>
<comment type="caution">
    <text evidence="2">The sequence shown here is derived from an EMBL/GenBank/DDBJ whole genome shotgun (WGS) entry which is preliminary data.</text>
</comment>
<dbReference type="Pfam" id="PF02567">
    <property type="entry name" value="PhzC-PhzF"/>
    <property type="match status" value="1"/>
</dbReference>
<evidence type="ECO:0000256" key="1">
    <source>
        <dbReference type="PIRSR" id="PIRSR016184-1"/>
    </source>
</evidence>
<dbReference type="Gene3D" id="3.10.310.10">
    <property type="entry name" value="Diaminopimelate Epimerase, Chain A, domain 1"/>
    <property type="match status" value="2"/>
</dbReference>
<dbReference type="NCBIfam" id="TIGR00654">
    <property type="entry name" value="PhzF_family"/>
    <property type="match status" value="1"/>
</dbReference>
<proteinExistence type="predicted"/>
<sequence length="290" mass="30921">MDLRYRLLNVFAIKDQPFSGNPLCVFEDAATLDGGEMMGWARQFNLSETTFVTRIDPDPTGPAAADVRIFPPGYEMPFAGHPTLGTAHVVADLLGEAGRRPDAVTLRLPAGDFPVERTRDGWRLRAHAPEVRDAEATPAELASALGLPTDAVCAGDSQWVTTGVEQLLVRLADADAVRAAVPDVPLLARYATSETGSPQVYVWAWTGERSVEVRLFAVSGSSVDEDPATGSACANLGGWLVSRGHRDVEITVAQGTAVHRPSRLHLSIDADGRIFVAGRVVEVGAGTVRA</sequence>
<gene>
    <name evidence="2" type="ORF">N864_19600</name>
</gene>
<accession>W9GSP4</accession>
<dbReference type="RefSeq" id="WP_034712197.1">
    <property type="nucleotide sequence ID" value="NZ_AWQS01000003.1"/>
</dbReference>
<dbReference type="AlphaFoldDB" id="W9GSP4"/>
<dbReference type="PIRSF" id="PIRSF016184">
    <property type="entry name" value="PhzC_PhzF"/>
    <property type="match status" value="1"/>
</dbReference>
<protein>
    <submittedName>
        <fullName evidence="2">Phenazine biosynthesis protein PhzF family</fullName>
    </submittedName>
</protein>
<evidence type="ECO:0000313" key="3">
    <source>
        <dbReference type="Proteomes" id="UP000019494"/>
    </source>
</evidence>
<dbReference type="GO" id="GO:0005737">
    <property type="term" value="C:cytoplasm"/>
    <property type="evidence" value="ECO:0007669"/>
    <property type="project" value="TreeGrafter"/>
</dbReference>
<dbReference type="PANTHER" id="PTHR13774">
    <property type="entry name" value="PHENAZINE BIOSYNTHESIS PROTEIN"/>
    <property type="match status" value="1"/>
</dbReference>
<evidence type="ECO:0000313" key="2">
    <source>
        <dbReference type="EMBL" id="EWT07853.1"/>
    </source>
</evidence>
<dbReference type="PATRIC" id="fig|584657.3.peg.138"/>
<dbReference type="OrthoDB" id="9788221at2"/>
<organism evidence="2 3">
    <name type="scientific">Intrasporangium chromatireducens Q5-1</name>
    <dbReference type="NCBI Taxonomy" id="584657"/>
    <lineage>
        <taxon>Bacteria</taxon>
        <taxon>Bacillati</taxon>
        <taxon>Actinomycetota</taxon>
        <taxon>Actinomycetes</taxon>
        <taxon>Micrococcales</taxon>
        <taxon>Intrasporangiaceae</taxon>
        <taxon>Intrasporangium</taxon>
    </lineage>
</organism>
<dbReference type="InterPro" id="IPR003719">
    <property type="entry name" value="Phenazine_PhzF-like"/>
</dbReference>
<dbReference type="GO" id="GO:0016853">
    <property type="term" value="F:isomerase activity"/>
    <property type="evidence" value="ECO:0007669"/>
    <property type="project" value="TreeGrafter"/>
</dbReference>